<dbReference type="InterPro" id="IPR050708">
    <property type="entry name" value="T6SS_VgrG/RHS"/>
</dbReference>
<dbReference type="AlphaFoldDB" id="A0A3M6PWJ4"/>
<dbReference type="PANTHER" id="PTHR32305:SF15">
    <property type="entry name" value="PROTEIN RHSA-RELATED"/>
    <property type="match status" value="1"/>
</dbReference>
<reference evidence="1 2" key="1">
    <citation type="submission" date="2018-10" db="EMBL/GenBank/DDBJ databases">
        <title>Comamonadaceae CDC group NO-1 genome sequencing and assembly.</title>
        <authorList>
            <person name="Bernier A.-M."/>
            <person name="Bernard K."/>
        </authorList>
    </citation>
    <scope>NUCLEOTIDE SEQUENCE [LARGE SCALE GENOMIC DNA]</scope>
    <source>
        <strain evidence="1 2">NML970147</strain>
    </source>
</reference>
<name>A0A3M6PWJ4_9BURK</name>
<evidence type="ECO:0000313" key="1">
    <source>
        <dbReference type="EMBL" id="RMW95453.1"/>
    </source>
</evidence>
<dbReference type="PRINTS" id="PR00394">
    <property type="entry name" value="RHSPROTEIN"/>
</dbReference>
<protein>
    <submittedName>
        <fullName evidence="1">RHS repeat-associated core domain-containing protein</fullName>
    </submittedName>
</protein>
<dbReference type="Proteomes" id="UP000267521">
    <property type="component" value="Unassembled WGS sequence"/>
</dbReference>
<organism evidence="1 2">
    <name type="scientific">Allofranklinella schreckenbergeri</name>
    <dbReference type="NCBI Taxonomy" id="1076744"/>
    <lineage>
        <taxon>Bacteria</taxon>
        <taxon>Pseudomonadati</taxon>
        <taxon>Pseudomonadota</taxon>
        <taxon>Betaproteobacteria</taxon>
        <taxon>Burkholderiales</taxon>
        <taxon>Comamonadaceae</taxon>
        <taxon>Allofranklinella</taxon>
    </lineage>
</organism>
<sequence>MSKTTGQGAQQTTTWYLYSDEGLVEEINAAGQTTKSYGWQADSGWGTAPLWQTEHNSGAQGQAQTQTHWLHTDHLERPLVASDSSGAATWQALAESFGQTWVNSTSRTEVNIRLPGQYWDAESGRHYNQQRYYDPQTGRYMQSDPLGLYDGINTYGYAYQNPLSYSDPTGEAVPAIVWSYARCVAKCKVSDALRAAIQSECDPRTLGDCALECLNPLKWLKLDKFGFNKLPRYQGPKPKYHVNQAHVRLRRANDKTPLPADAEDVYKRAVPGDPKNPKHWYGLNSKGDVYRFSSGNDGTAHFSGSKNIPPGFVTPPYVRDRLRLKK</sequence>
<comment type="caution">
    <text evidence="1">The sequence shown here is derived from an EMBL/GenBank/DDBJ whole genome shotgun (WGS) entry which is preliminary data.</text>
</comment>
<accession>A0A3M6PWJ4</accession>
<dbReference type="PANTHER" id="PTHR32305">
    <property type="match status" value="1"/>
</dbReference>
<dbReference type="NCBIfam" id="TIGR03696">
    <property type="entry name" value="Rhs_assc_core"/>
    <property type="match status" value="1"/>
</dbReference>
<gene>
    <name evidence="1" type="ORF">EBQ26_10920</name>
</gene>
<evidence type="ECO:0000313" key="2">
    <source>
        <dbReference type="Proteomes" id="UP000267521"/>
    </source>
</evidence>
<dbReference type="EMBL" id="RDQM01000016">
    <property type="protein sequence ID" value="RMW95453.1"/>
    <property type="molecule type" value="Genomic_DNA"/>
</dbReference>
<dbReference type="Gene3D" id="2.180.10.10">
    <property type="entry name" value="RHS repeat-associated core"/>
    <property type="match status" value="1"/>
</dbReference>
<dbReference type="InterPro" id="IPR022385">
    <property type="entry name" value="Rhs_assc_core"/>
</dbReference>
<proteinExistence type="predicted"/>